<keyword evidence="3" id="KW-1185">Reference proteome</keyword>
<evidence type="ECO:0000256" key="1">
    <source>
        <dbReference type="SAM" id="MobiDB-lite"/>
    </source>
</evidence>
<reference evidence="2 3" key="1">
    <citation type="journal article" date="2018" name="PLoS Pathog.">
        <title>Evolution of structural diversity of trichothecenes, a family of toxins produced by plant pathogenic and entomopathogenic fungi.</title>
        <authorList>
            <person name="Proctor R.H."/>
            <person name="McCormick S.P."/>
            <person name="Kim H.S."/>
            <person name="Cardoza R.E."/>
            <person name="Stanley A.M."/>
            <person name="Lindo L."/>
            <person name="Kelly A."/>
            <person name="Brown D.W."/>
            <person name="Lee T."/>
            <person name="Vaughan M.M."/>
            <person name="Alexander N.J."/>
            <person name="Busman M."/>
            <person name="Gutierrez S."/>
        </authorList>
    </citation>
    <scope>NUCLEOTIDE SEQUENCE [LARGE SCALE GENOMIC DNA]</scope>
    <source>
        <strain evidence="2 3">NRRL 3299</strain>
    </source>
</reference>
<evidence type="ECO:0000313" key="3">
    <source>
        <dbReference type="Proteomes" id="UP000266152"/>
    </source>
</evidence>
<dbReference type="EMBL" id="PXOF01000058">
    <property type="protein sequence ID" value="RGP69761.1"/>
    <property type="molecule type" value="Genomic_DNA"/>
</dbReference>
<name>A0A395SBH9_FUSSP</name>
<proteinExistence type="predicted"/>
<sequence>MSFSNPYPAAAAAIDKQVVENIILDDIINHDYNRKTKIALLLYLKVMHDHIEDDEDYWAQVEGNEDWLKAQKEERYRIARAAVDAWKAKRDNCRQEEREEEEEEEEEDEEEDEESEEEEEEEEDFEEDYDDEEEETEESEESEESGDEESDDGSEWDSLFLLVHNMPTENDESKATAQKRSLPRDDSPCPPPRPQLGKRQKLDPSAASKPPMVQDSGEDKPKPATRRRDLSIQQDADTPAAEVPFPKRQRIDPPTVVANANDDDQDQTQEPKSSVPSEWLAPHREELQNSQLPEPLRGILGRLPVSELHLEAQAFLLGLKYFDPTDDALAKAAIDMGLRFSKTAKSSEYKIVFEHLMRHPIQAVMYNVCREDEAHHILFWEKVRNVTGKEVPPERLKERRERRAKREAEAMARFNARKAAEEAKRESQMLKEKYVSQIGEASKLPLKEKVGRWLAEIVKAEKT</sequence>
<feature type="region of interest" description="Disordered" evidence="1">
    <location>
        <begin position="89"/>
        <end position="280"/>
    </location>
</feature>
<gene>
    <name evidence="2" type="ORF">FSPOR_4402</name>
</gene>
<protein>
    <submittedName>
        <fullName evidence="2">Uncharacterized protein</fullName>
    </submittedName>
</protein>
<comment type="caution">
    <text evidence="2">The sequence shown here is derived from an EMBL/GenBank/DDBJ whole genome shotgun (WGS) entry which is preliminary data.</text>
</comment>
<dbReference type="AlphaFoldDB" id="A0A395SBH9"/>
<dbReference type="Proteomes" id="UP000266152">
    <property type="component" value="Unassembled WGS sequence"/>
</dbReference>
<accession>A0A395SBH9</accession>
<feature type="compositionally biased region" description="Acidic residues" evidence="1">
    <location>
        <begin position="98"/>
        <end position="155"/>
    </location>
</feature>
<organism evidence="2 3">
    <name type="scientific">Fusarium sporotrichioides</name>
    <dbReference type="NCBI Taxonomy" id="5514"/>
    <lineage>
        <taxon>Eukaryota</taxon>
        <taxon>Fungi</taxon>
        <taxon>Dikarya</taxon>
        <taxon>Ascomycota</taxon>
        <taxon>Pezizomycotina</taxon>
        <taxon>Sordariomycetes</taxon>
        <taxon>Hypocreomycetidae</taxon>
        <taxon>Hypocreales</taxon>
        <taxon>Nectriaceae</taxon>
        <taxon>Fusarium</taxon>
    </lineage>
</organism>
<feature type="compositionally biased region" description="Basic and acidic residues" evidence="1">
    <location>
        <begin position="217"/>
        <end position="230"/>
    </location>
</feature>
<evidence type="ECO:0000313" key="2">
    <source>
        <dbReference type="EMBL" id="RGP69761.1"/>
    </source>
</evidence>